<reference evidence="5 6" key="1">
    <citation type="journal article" date="2024" name="Nat. Commun.">
        <title>Phylogenomics reveals the evolutionary origins of lichenization in chlorophyte algae.</title>
        <authorList>
            <person name="Puginier C."/>
            <person name="Libourel C."/>
            <person name="Otte J."/>
            <person name="Skaloud P."/>
            <person name="Haon M."/>
            <person name="Grisel S."/>
            <person name="Petersen M."/>
            <person name="Berrin J.G."/>
            <person name="Delaux P.M."/>
            <person name="Dal Grande F."/>
            <person name="Keller J."/>
        </authorList>
    </citation>
    <scope>NUCLEOTIDE SEQUENCE [LARGE SCALE GENOMIC DNA]</scope>
    <source>
        <strain evidence="5 6">SAG 2043</strain>
    </source>
</reference>
<sequence length="254" mass="28925">MSDKRKHLRKRKAVEDEEDEQDGPTESGAAVWDKLQDTKLLQKQRQRNTGLPAEALALGAREETAEAPEAKPAQEDGTDLLEAYVKEQTTTDAAEDPHMEKYITDQMKKRLGKSAESSDADVIKTVQERDEEELYSIPDHLKGQVSKQSDVASYMTGITEVQLPLEFKLKNIEETEAAKKKMLQQAAGFGRRHLDDDDEDEHRPRNMHAIQAQRAAYPRDFGRQKGPDERVVRPADKTVRDWKHKKSKPDRPAK</sequence>
<dbReference type="InterPro" id="IPR010756">
    <property type="entry name" value="Tls1-like"/>
</dbReference>
<dbReference type="AlphaFoldDB" id="A0AAW1R981"/>
<dbReference type="PANTHER" id="PTHR13486:SF2">
    <property type="entry name" value="SPLICING FACTOR C9ORF78"/>
    <property type="match status" value="1"/>
</dbReference>
<feature type="region of interest" description="Disordered" evidence="4">
    <location>
        <begin position="179"/>
        <end position="254"/>
    </location>
</feature>
<feature type="compositionally biased region" description="Basic residues" evidence="4">
    <location>
        <begin position="1"/>
        <end position="12"/>
    </location>
</feature>
<evidence type="ECO:0000256" key="3">
    <source>
        <dbReference type="ARBA" id="ARBA00023242"/>
    </source>
</evidence>
<organism evidence="5 6">
    <name type="scientific">[Myrmecia] bisecta</name>
    <dbReference type="NCBI Taxonomy" id="41462"/>
    <lineage>
        <taxon>Eukaryota</taxon>
        <taxon>Viridiplantae</taxon>
        <taxon>Chlorophyta</taxon>
        <taxon>core chlorophytes</taxon>
        <taxon>Trebouxiophyceae</taxon>
        <taxon>Trebouxiales</taxon>
        <taxon>Trebouxiaceae</taxon>
        <taxon>Myrmecia</taxon>
    </lineage>
</organism>
<dbReference type="Proteomes" id="UP001489004">
    <property type="component" value="Unassembled WGS sequence"/>
</dbReference>
<comment type="subcellular location">
    <subcellularLocation>
        <location evidence="1">Nucleus</location>
    </subcellularLocation>
</comment>
<evidence type="ECO:0008006" key="7">
    <source>
        <dbReference type="Google" id="ProtNLM"/>
    </source>
</evidence>
<protein>
    <recommendedName>
        <fullName evidence="7">Hepatocellular carcinoma-associated antigen 59</fullName>
    </recommendedName>
</protein>
<evidence type="ECO:0000256" key="4">
    <source>
        <dbReference type="SAM" id="MobiDB-lite"/>
    </source>
</evidence>
<feature type="compositionally biased region" description="Basic and acidic residues" evidence="4">
    <location>
        <begin position="60"/>
        <end position="74"/>
    </location>
</feature>
<dbReference type="Pfam" id="PF07052">
    <property type="entry name" value="Hep_59"/>
    <property type="match status" value="1"/>
</dbReference>
<feature type="compositionally biased region" description="Basic and acidic residues" evidence="4">
    <location>
        <begin position="220"/>
        <end position="241"/>
    </location>
</feature>
<evidence type="ECO:0000256" key="2">
    <source>
        <dbReference type="ARBA" id="ARBA00007643"/>
    </source>
</evidence>
<comment type="caution">
    <text evidence="5">The sequence shown here is derived from an EMBL/GenBank/DDBJ whole genome shotgun (WGS) entry which is preliminary data.</text>
</comment>
<feature type="compositionally biased region" description="Polar residues" evidence="4">
    <location>
        <begin position="39"/>
        <end position="49"/>
    </location>
</feature>
<dbReference type="PANTHER" id="PTHR13486">
    <property type="entry name" value="TELOMERE LENGTH AND SILENCING PROTEIN 1 TLS1 FAMILY MEMBER"/>
    <property type="match status" value="1"/>
</dbReference>
<comment type="similarity">
    <text evidence="2">Belongs to the TLS1 family.</text>
</comment>
<accession>A0AAW1R981</accession>
<proteinExistence type="inferred from homology"/>
<feature type="region of interest" description="Disordered" evidence="4">
    <location>
        <begin position="1"/>
        <end position="78"/>
    </location>
</feature>
<evidence type="ECO:0000313" key="5">
    <source>
        <dbReference type="EMBL" id="KAK9829907.1"/>
    </source>
</evidence>
<dbReference type="EMBL" id="JALJOR010000001">
    <property type="protein sequence ID" value="KAK9829907.1"/>
    <property type="molecule type" value="Genomic_DNA"/>
</dbReference>
<gene>
    <name evidence="5" type="ORF">WJX72_008601</name>
</gene>
<dbReference type="GO" id="GO:0005681">
    <property type="term" value="C:spliceosomal complex"/>
    <property type="evidence" value="ECO:0007669"/>
    <property type="project" value="TreeGrafter"/>
</dbReference>
<evidence type="ECO:0000256" key="1">
    <source>
        <dbReference type="ARBA" id="ARBA00004123"/>
    </source>
</evidence>
<dbReference type="GO" id="GO:0000398">
    <property type="term" value="P:mRNA splicing, via spliceosome"/>
    <property type="evidence" value="ECO:0007669"/>
    <property type="project" value="TreeGrafter"/>
</dbReference>
<keyword evidence="3" id="KW-0539">Nucleus</keyword>
<keyword evidence="6" id="KW-1185">Reference proteome</keyword>
<evidence type="ECO:0000313" key="6">
    <source>
        <dbReference type="Proteomes" id="UP001489004"/>
    </source>
</evidence>
<name>A0AAW1R981_9CHLO</name>